<comment type="caution">
    <text evidence="7">The sequence shown here is derived from an EMBL/GenBank/DDBJ whole genome shotgun (WGS) entry which is preliminary data.</text>
</comment>
<dbReference type="GO" id="GO:0051287">
    <property type="term" value="F:NAD binding"/>
    <property type="evidence" value="ECO:0007669"/>
    <property type="project" value="InterPro"/>
</dbReference>
<evidence type="ECO:0000256" key="3">
    <source>
        <dbReference type="ARBA" id="ARBA00023027"/>
    </source>
</evidence>
<dbReference type="Proteomes" id="UP000634206">
    <property type="component" value="Unassembled WGS sequence"/>
</dbReference>
<dbReference type="Gene3D" id="3.40.50.720">
    <property type="entry name" value="NAD(P)-binding Rossmann-like Domain"/>
    <property type="match status" value="2"/>
</dbReference>
<dbReference type="SUPFAM" id="SSF52283">
    <property type="entry name" value="Formate/glycerate dehydrogenase catalytic domain-like"/>
    <property type="match status" value="1"/>
</dbReference>
<dbReference type="AlphaFoldDB" id="A0AAE2SE29"/>
<dbReference type="Pfam" id="PF02826">
    <property type="entry name" value="2-Hacid_dh_C"/>
    <property type="match status" value="1"/>
</dbReference>
<keyword evidence="8" id="KW-1185">Reference proteome</keyword>
<evidence type="ECO:0000259" key="6">
    <source>
        <dbReference type="Pfam" id="PF02826"/>
    </source>
</evidence>
<dbReference type="InterPro" id="IPR050418">
    <property type="entry name" value="D-iso_2-hydroxyacid_DH_PdxB"/>
</dbReference>
<evidence type="ECO:0000256" key="2">
    <source>
        <dbReference type="ARBA" id="ARBA00023002"/>
    </source>
</evidence>
<keyword evidence="3" id="KW-0520">NAD</keyword>
<dbReference type="PANTHER" id="PTHR43761">
    <property type="entry name" value="D-ISOMER SPECIFIC 2-HYDROXYACID DEHYDROGENASE FAMILY PROTEIN (AFU_ORTHOLOGUE AFUA_1G13630)"/>
    <property type="match status" value="1"/>
</dbReference>
<feature type="domain" description="D-isomer specific 2-hydroxyacid dehydrogenase NAD-binding" evidence="6">
    <location>
        <begin position="114"/>
        <end position="286"/>
    </location>
</feature>
<protein>
    <submittedName>
        <fullName evidence="7">D-2-hydroxyacid dehydrogenase</fullName>
    </submittedName>
</protein>
<proteinExistence type="inferred from homology"/>
<evidence type="ECO:0000259" key="5">
    <source>
        <dbReference type="Pfam" id="PF00389"/>
    </source>
</evidence>
<dbReference type="PROSITE" id="PS00670">
    <property type="entry name" value="D_2_HYDROXYACID_DH_2"/>
    <property type="match status" value="1"/>
</dbReference>
<dbReference type="InterPro" id="IPR006139">
    <property type="entry name" value="D-isomer_2_OHA_DH_cat_dom"/>
</dbReference>
<dbReference type="EMBL" id="JAENIG010000009">
    <property type="protein sequence ID" value="MBK1856054.1"/>
    <property type="molecule type" value="Genomic_DNA"/>
</dbReference>
<evidence type="ECO:0000256" key="1">
    <source>
        <dbReference type="ARBA" id="ARBA00005854"/>
    </source>
</evidence>
<comment type="similarity">
    <text evidence="1 4">Belongs to the D-isomer specific 2-hydroxyacid dehydrogenase family.</text>
</comment>
<dbReference type="RefSeq" id="WP_309490668.1">
    <property type="nucleotide sequence ID" value="NZ_JAENIG010000009.1"/>
</dbReference>
<keyword evidence="2 4" id="KW-0560">Oxidoreductase</keyword>
<organism evidence="7 8">
    <name type="scientific">Oceaniferula flava</name>
    <dbReference type="NCBI Taxonomy" id="2800421"/>
    <lineage>
        <taxon>Bacteria</taxon>
        <taxon>Pseudomonadati</taxon>
        <taxon>Verrucomicrobiota</taxon>
        <taxon>Verrucomicrobiia</taxon>
        <taxon>Verrucomicrobiales</taxon>
        <taxon>Verrucomicrobiaceae</taxon>
        <taxon>Oceaniferula</taxon>
    </lineage>
</organism>
<evidence type="ECO:0000256" key="4">
    <source>
        <dbReference type="RuleBase" id="RU003719"/>
    </source>
</evidence>
<dbReference type="PROSITE" id="PS00671">
    <property type="entry name" value="D_2_HYDROXYACID_DH_3"/>
    <property type="match status" value="1"/>
</dbReference>
<dbReference type="InterPro" id="IPR036291">
    <property type="entry name" value="NAD(P)-bd_dom_sf"/>
</dbReference>
<dbReference type="Pfam" id="PF00389">
    <property type="entry name" value="2-Hacid_dh"/>
    <property type="match status" value="1"/>
</dbReference>
<dbReference type="InterPro" id="IPR006140">
    <property type="entry name" value="D-isomer_DH_NAD-bd"/>
</dbReference>
<accession>A0AAE2SE29</accession>
<dbReference type="SUPFAM" id="SSF51735">
    <property type="entry name" value="NAD(P)-binding Rossmann-fold domains"/>
    <property type="match status" value="1"/>
</dbReference>
<evidence type="ECO:0000313" key="7">
    <source>
        <dbReference type="EMBL" id="MBK1856054.1"/>
    </source>
</evidence>
<name>A0AAE2SE29_9BACT</name>
<dbReference type="InterPro" id="IPR029753">
    <property type="entry name" value="D-isomer_DH_CS"/>
</dbReference>
<dbReference type="CDD" id="cd12162">
    <property type="entry name" value="2-Hacid_dh_4"/>
    <property type="match status" value="1"/>
</dbReference>
<feature type="domain" description="D-isomer specific 2-hydroxyacid dehydrogenase catalytic" evidence="5">
    <location>
        <begin position="17"/>
        <end position="307"/>
    </location>
</feature>
<dbReference type="GO" id="GO:0016616">
    <property type="term" value="F:oxidoreductase activity, acting on the CH-OH group of donors, NAD or NADP as acceptor"/>
    <property type="evidence" value="ECO:0007669"/>
    <property type="project" value="InterPro"/>
</dbReference>
<dbReference type="PANTHER" id="PTHR43761:SF1">
    <property type="entry name" value="D-ISOMER SPECIFIC 2-HYDROXYACID DEHYDROGENASE CATALYTIC DOMAIN-CONTAINING PROTEIN-RELATED"/>
    <property type="match status" value="1"/>
</dbReference>
<evidence type="ECO:0000313" key="8">
    <source>
        <dbReference type="Proteomes" id="UP000634206"/>
    </source>
</evidence>
<gene>
    <name evidence="7" type="ORF">JIN83_13860</name>
</gene>
<sequence length="308" mass="33117">MHNIVFLDTATTDRDDLDLSSLEELGKITYHPLTGPGETADRLAEATIAITNKVVIDEAVLEQCPKLQLICVAATGVNCIDLEAAERRSVPVLNVSGYSTDSVTQHVFSMLLSLATSLHHYAPEAEQWAESPMFTRLDYPIFDLAGKTLGIVGLGNIGKNVAKVAQSQGMKVIAYARENAEESGGIERVSHDAFFAQADVISLHCPLTPDTENFINQETLSLCQPGTLLINTGRGPLIDEQAVAEALRTGQLGGAGLDVLSTEPPAADHPLLASDIPNLLITPHTAWASKESRQRLIEGVAENIKNFK</sequence>
<reference evidence="7" key="1">
    <citation type="submission" date="2021-01" db="EMBL/GenBank/DDBJ databases">
        <title>Modified the classification status of verrucomicrobia.</title>
        <authorList>
            <person name="Feng X."/>
        </authorList>
    </citation>
    <scope>NUCLEOTIDE SEQUENCE</scope>
    <source>
        <strain evidence="7">5K15</strain>
    </source>
</reference>